<evidence type="ECO:0000313" key="1">
    <source>
        <dbReference type="EMBL" id="CAK9072451.1"/>
    </source>
</evidence>
<comment type="caution">
    <text evidence="1">The sequence shown here is derived from an EMBL/GenBank/DDBJ whole genome shotgun (WGS) entry which is preliminary data.</text>
</comment>
<proteinExistence type="predicted"/>
<dbReference type="Proteomes" id="UP001642484">
    <property type="component" value="Unassembled WGS sequence"/>
</dbReference>
<organism evidence="1 2">
    <name type="scientific">Durusdinium trenchii</name>
    <dbReference type="NCBI Taxonomy" id="1381693"/>
    <lineage>
        <taxon>Eukaryota</taxon>
        <taxon>Sar</taxon>
        <taxon>Alveolata</taxon>
        <taxon>Dinophyceae</taxon>
        <taxon>Suessiales</taxon>
        <taxon>Symbiodiniaceae</taxon>
        <taxon>Durusdinium</taxon>
    </lineage>
</organism>
<reference evidence="1 2" key="1">
    <citation type="submission" date="2024-02" db="EMBL/GenBank/DDBJ databases">
        <authorList>
            <person name="Chen Y."/>
            <person name="Shah S."/>
            <person name="Dougan E. K."/>
            <person name="Thang M."/>
            <person name="Chan C."/>
        </authorList>
    </citation>
    <scope>NUCLEOTIDE SEQUENCE [LARGE SCALE GENOMIC DNA]</scope>
</reference>
<evidence type="ECO:0008006" key="3">
    <source>
        <dbReference type="Google" id="ProtNLM"/>
    </source>
</evidence>
<keyword evidence="2" id="KW-1185">Reference proteome</keyword>
<protein>
    <recommendedName>
        <fullName evidence="3">Anaphase-promoting complex subunit 1</fullName>
    </recommendedName>
</protein>
<name>A0ABP0P9L0_9DINO</name>
<accession>A0ABP0P9L0</accession>
<sequence length="1058" mass="119348">MIIWNDGVHVYTFSAFETPELPDGAYVQLVARHRGRQIIPSDLPFEACELDQLFRSLDEQVAEVSLMQQSLYLTHRESLMTRMAEDSVYRLLTGAEVLLQIRFTQGAKVSFWMLQVDRAMVQWYETRLWISSFTEDWTGLVKRSCGFPQNAEPAFLLVLPRPPRLRDAHTHVHVLALIASPESDMMTILVDIYEPNSFARCAVTVPTGATVSDIVAIISKSRALRFFDASQKLRLHWKAEERTVSFEGDDAVFVPNGAFVEIRAQPKQQVCQSSSHLWHSSDVSSFMQTSQQQHPEKSGVCRLEEYSLTRGICVGESEDDVLKKYITEYYQIVYHMIAAHTWYAGPTASGISSQYRICVCQLTRSFSKDFLRLWADKVDREALMVATVFPALPPMVLRREPHVDLVAVTLSAVRLGVRTYLVDVIGARFQKRYAVSVTAITLAVLATTLHVRDLCGEDGSLCRLYKYAPATTMEWTWRDMIDEPHGTGLTLGIAQHDHCLSEDIGSLFQMRTAMTVRSQSGFVDRAEEDIADHWDLLIWNVFAQRIKLNVDVSLDASCMGSEILHMESIEEADHVANLSLMQAARQHLSEYWNGCPWYSGDDYLLVQCVILEQEMCIANEERCPSRFLQVDGPIWDFTNWCMGLCRSMTPYQLRAFPVCEVEQNLPTLLLVDECRGMDIPVLIQLLVGGEVRFLVYFATQTVSTLQVLAWVEDNVPLPDEFCLELNDQPIDIQQFVSFRPGDLLTIRTRPAAMRAPNTSYETAGDSCPGSSQITWTSMPPEVSTGLLGSLGHAMTRDNTATLTVPNDYIQNSDGMDDDAYSMLQKAGSWASRRAASSNPQLHLPDLDEWDEYACMQRHVYTGYLFHYIFSATRDFEIVVDMWFHPYSQQMHPVRNVARDFEVSDQSTCSSNPPLFKGDLYTLDDGYYQAGEYIVTDYQPMTPCSTSQLILKMPLLKTLLGSLTDTFSCQWPDLSAVANDLPLNLLVELLSLPLGRIEEAVSLDIFTDGSFFRDADLPAGWAFVVIGSGMTGQKFLLHAACGQVVAEVLEDSWHGAEVH</sequence>
<evidence type="ECO:0000313" key="2">
    <source>
        <dbReference type="Proteomes" id="UP001642484"/>
    </source>
</evidence>
<gene>
    <name evidence="1" type="ORF">CCMP2556_LOCUS35650</name>
</gene>
<dbReference type="EMBL" id="CAXAMN010022751">
    <property type="protein sequence ID" value="CAK9072451.1"/>
    <property type="molecule type" value="Genomic_DNA"/>
</dbReference>